<keyword evidence="1" id="KW-1133">Transmembrane helix</keyword>
<keyword evidence="3" id="KW-1185">Reference proteome</keyword>
<feature type="transmembrane region" description="Helical" evidence="1">
    <location>
        <begin position="7"/>
        <end position="28"/>
    </location>
</feature>
<name>A0ABV5AJQ9_9BACL</name>
<gene>
    <name evidence="2" type="ORF">KKP3000_001560</name>
</gene>
<evidence type="ECO:0000313" key="3">
    <source>
        <dbReference type="Proteomes" id="UP001579974"/>
    </source>
</evidence>
<dbReference type="Proteomes" id="UP001579974">
    <property type="component" value="Unassembled WGS sequence"/>
</dbReference>
<reference evidence="2 3" key="1">
    <citation type="journal article" date="2024" name="Int. J. Mol. Sci.">
        <title>Exploration of Alicyclobacillus spp. Genome in Search of Antibiotic Resistance.</title>
        <authorList>
            <person name="Bucka-Kolendo J."/>
            <person name="Kiousi D.E."/>
            <person name="Dekowska A."/>
            <person name="Mikolajczuk-Szczyrba A."/>
            <person name="Karadedos D.M."/>
            <person name="Michael P."/>
            <person name="Galanis A."/>
            <person name="Sokolowska B."/>
        </authorList>
    </citation>
    <scope>NUCLEOTIDE SEQUENCE [LARGE SCALE GENOMIC DNA]</scope>
    <source>
        <strain evidence="2 3">KKP 3000</strain>
    </source>
</reference>
<evidence type="ECO:0000313" key="2">
    <source>
        <dbReference type="EMBL" id="MFB5192361.1"/>
    </source>
</evidence>
<proteinExistence type="predicted"/>
<keyword evidence="1" id="KW-0812">Transmembrane</keyword>
<organism evidence="2 3">
    <name type="scientific">Alicyclobacillus fastidiosus</name>
    <dbReference type="NCBI Taxonomy" id="392011"/>
    <lineage>
        <taxon>Bacteria</taxon>
        <taxon>Bacillati</taxon>
        <taxon>Bacillota</taxon>
        <taxon>Bacilli</taxon>
        <taxon>Bacillales</taxon>
        <taxon>Alicyclobacillaceae</taxon>
        <taxon>Alicyclobacillus</taxon>
    </lineage>
</organism>
<sequence length="90" mass="10314">MFKSLYLVLSIWVLAILGTSFYGMRYLWFKHEAEVAYVLQGQSEGPHGTAQLIQAAEVLPHLQRWFASLIVLSFAAFALMLMCKRHKVKL</sequence>
<dbReference type="EMBL" id="JBDXSU010000021">
    <property type="protein sequence ID" value="MFB5192361.1"/>
    <property type="molecule type" value="Genomic_DNA"/>
</dbReference>
<protein>
    <submittedName>
        <fullName evidence="2">Uncharacterized protein</fullName>
    </submittedName>
</protein>
<keyword evidence="1" id="KW-0472">Membrane</keyword>
<feature type="transmembrane region" description="Helical" evidence="1">
    <location>
        <begin position="65"/>
        <end position="83"/>
    </location>
</feature>
<accession>A0ABV5AJQ9</accession>
<dbReference type="RefSeq" id="WP_275473372.1">
    <property type="nucleotide sequence ID" value="NZ_CP162940.1"/>
</dbReference>
<evidence type="ECO:0000256" key="1">
    <source>
        <dbReference type="SAM" id="Phobius"/>
    </source>
</evidence>
<comment type="caution">
    <text evidence="2">The sequence shown here is derived from an EMBL/GenBank/DDBJ whole genome shotgun (WGS) entry which is preliminary data.</text>
</comment>